<organism evidence="1 2">
    <name type="scientific">Rhizopus azygosporus</name>
    <name type="common">Rhizopus microsporus var. azygosporus</name>
    <dbReference type="NCBI Taxonomy" id="86630"/>
    <lineage>
        <taxon>Eukaryota</taxon>
        <taxon>Fungi</taxon>
        <taxon>Fungi incertae sedis</taxon>
        <taxon>Mucoromycota</taxon>
        <taxon>Mucoromycotina</taxon>
        <taxon>Mucoromycetes</taxon>
        <taxon>Mucorales</taxon>
        <taxon>Mucorineae</taxon>
        <taxon>Rhizopodaceae</taxon>
        <taxon>Rhizopus</taxon>
    </lineage>
</organism>
<keyword evidence="2" id="KW-1185">Reference proteome</keyword>
<sequence>MSRGSACSISLTSGVSSGTSEVLRVSYREASPEDGVNIEMAEGQQNTEYDMMQVEASRISPTPQKFDFDSVKLLIETKDNLDSLQEHVAYGLCCIQFCGLELCIQFNAPCCNIIQELERPLLDPLSNQE</sequence>
<dbReference type="EMBL" id="PJQL01001980">
    <property type="protein sequence ID" value="RCH85934.1"/>
    <property type="molecule type" value="Genomic_DNA"/>
</dbReference>
<protein>
    <submittedName>
        <fullName evidence="1">Uncharacterized protein</fullName>
    </submittedName>
</protein>
<gene>
    <name evidence="1" type="ORF">CU097_007593</name>
</gene>
<evidence type="ECO:0000313" key="2">
    <source>
        <dbReference type="Proteomes" id="UP000252139"/>
    </source>
</evidence>
<dbReference type="AlphaFoldDB" id="A0A367J7K5"/>
<dbReference type="Proteomes" id="UP000252139">
    <property type="component" value="Unassembled WGS sequence"/>
</dbReference>
<comment type="caution">
    <text evidence="1">The sequence shown here is derived from an EMBL/GenBank/DDBJ whole genome shotgun (WGS) entry which is preliminary data.</text>
</comment>
<name>A0A367J7K5_RHIAZ</name>
<dbReference type="OrthoDB" id="2203031at2759"/>
<evidence type="ECO:0000313" key="1">
    <source>
        <dbReference type="EMBL" id="RCH85934.1"/>
    </source>
</evidence>
<reference evidence="1 2" key="1">
    <citation type="journal article" date="2018" name="G3 (Bethesda)">
        <title>Phylogenetic and Phylogenomic Definition of Rhizopus Species.</title>
        <authorList>
            <person name="Gryganskyi A.P."/>
            <person name="Golan J."/>
            <person name="Dolatabadi S."/>
            <person name="Mondo S."/>
            <person name="Robb S."/>
            <person name="Idnurm A."/>
            <person name="Muszewska A."/>
            <person name="Steczkiewicz K."/>
            <person name="Masonjones S."/>
            <person name="Liao H.L."/>
            <person name="Gajdeczka M.T."/>
            <person name="Anike F."/>
            <person name="Vuek A."/>
            <person name="Anishchenko I.M."/>
            <person name="Voigt K."/>
            <person name="de Hoog G.S."/>
            <person name="Smith M.E."/>
            <person name="Heitman J."/>
            <person name="Vilgalys R."/>
            <person name="Stajich J.E."/>
        </authorList>
    </citation>
    <scope>NUCLEOTIDE SEQUENCE [LARGE SCALE GENOMIC DNA]</scope>
    <source>
        <strain evidence="1 2">CBS 357.93</strain>
    </source>
</reference>
<accession>A0A367J7K5</accession>
<proteinExistence type="predicted"/>